<organism evidence="2 3">
    <name type="scientific">Aquimarina mytili</name>
    <dbReference type="NCBI Taxonomy" id="874423"/>
    <lineage>
        <taxon>Bacteria</taxon>
        <taxon>Pseudomonadati</taxon>
        <taxon>Bacteroidota</taxon>
        <taxon>Flavobacteriia</taxon>
        <taxon>Flavobacteriales</taxon>
        <taxon>Flavobacteriaceae</taxon>
        <taxon>Aquimarina</taxon>
    </lineage>
</organism>
<dbReference type="Proteomes" id="UP000651057">
    <property type="component" value="Unassembled WGS sequence"/>
</dbReference>
<gene>
    <name evidence="2" type="ORF">JJQ60_00015</name>
</gene>
<name>A0A936ZMA2_9FLAO</name>
<accession>A0A936ZMA2</accession>
<protein>
    <submittedName>
        <fullName evidence="2">Uncharacterized protein</fullName>
    </submittedName>
</protein>
<dbReference type="RefSeq" id="WP_201915865.1">
    <property type="nucleotide sequence ID" value="NZ_BAABAX010000001.1"/>
</dbReference>
<evidence type="ECO:0000313" key="2">
    <source>
        <dbReference type="EMBL" id="MBL0681887.1"/>
    </source>
</evidence>
<dbReference type="AlphaFoldDB" id="A0A936ZMA2"/>
<keyword evidence="3" id="KW-1185">Reference proteome</keyword>
<feature type="region of interest" description="Disordered" evidence="1">
    <location>
        <begin position="22"/>
        <end position="51"/>
    </location>
</feature>
<evidence type="ECO:0000313" key="3">
    <source>
        <dbReference type="Proteomes" id="UP000651057"/>
    </source>
</evidence>
<reference evidence="2" key="1">
    <citation type="submission" date="2021-01" db="EMBL/GenBank/DDBJ databases">
        <authorList>
            <person name="Zhong Y.L."/>
        </authorList>
    </citation>
    <scope>NUCLEOTIDE SEQUENCE</scope>
    <source>
        <strain evidence="2">KCTC 23302</strain>
    </source>
</reference>
<comment type="caution">
    <text evidence="2">The sequence shown here is derived from an EMBL/GenBank/DDBJ whole genome shotgun (WGS) entry which is preliminary data.</text>
</comment>
<evidence type="ECO:0000256" key="1">
    <source>
        <dbReference type="SAM" id="MobiDB-lite"/>
    </source>
</evidence>
<sequence length="178" mass="20435">MKRLLIFILVLASMFKGVSQESEEEYQEDEGYQNEEEVQSEEEGQEDENEDDNYFDIYNYFSFTNDEYANAMDKVSDMNPEDQNVLNKLVLEVQKDKVLKDRLFGELIAKPKKKHPYKGKDSPGFMCVLRGLIENKTVYDGIVNNGGAEDQARNVAALAERTVRRKCGIAKKVNGEEE</sequence>
<proteinExistence type="predicted"/>
<dbReference type="EMBL" id="JAERQJ010000001">
    <property type="protein sequence ID" value="MBL0681887.1"/>
    <property type="molecule type" value="Genomic_DNA"/>
</dbReference>